<evidence type="ECO:0000256" key="10">
    <source>
        <dbReference type="ARBA" id="ARBA00023209"/>
    </source>
</evidence>
<sequence length="391" mass="43466">MAQPNGWLGQLPPEIKAKAFVRNDVYGTYCNNPLSLLAKLRLTVLSLTLFPLKFIACLTCVTGCYIMVAIGNIFLREPFKAKYFTFWGKLWTRALLYSLGFWSIKWVYVNADGTSSSKPPAGLKKRQFGGYVSNHCSWIDIVVYMSRFFPSFVAKKDVSTLPLIGPISKAMQCLFVDREARLAALGAHGDGSGQGMSQLVRDRMTRKYSEGSAELPMLLFPEGTTTNNRYLMPFKRGAFVAGVPVQPLVLKYDTSGHFSPTWDAMPGHLHILLVLTEPSFRVTCNVLPLYEPSAEERADPALYAENVRQLMVKYSKLPACEDTYADKLAFFKYVVDRMRRRTEDKGQGGSKGEWVERGSAAAAGRASSTVEVQARAETACGGGDGLRQRKE</sequence>
<dbReference type="PANTHER" id="PTHR23063:SF54">
    <property type="entry name" value="LYSOPHOSPHOLIPID ACYLTRANSFERASE LPEAT1"/>
    <property type="match status" value="1"/>
</dbReference>
<feature type="region of interest" description="Disordered" evidence="13">
    <location>
        <begin position="342"/>
        <end position="391"/>
    </location>
</feature>
<keyword evidence="7 14" id="KW-1133">Transmembrane helix</keyword>
<dbReference type="AlphaFoldDB" id="A0A9W6BE00"/>
<feature type="domain" description="Phospholipid/glycerol acyltransferase" evidence="15">
    <location>
        <begin position="131"/>
        <end position="253"/>
    </location>
</feature>
<evidence type="ECO:0000259" key="15">
    <source>
        <dbReference type="SMART" id="SM00563"/>
    </source>
</evidence>
<dbReference type="GO" id="GO:0008654">
    <property type="term" value="P:phospholipid biosynthetic process"/>
    <property type="evidence" value="ECO:0007669"/>
    <property type="project" value="UniProtKB-KW"/>
</dbReference>
<dbReference type="EMBL" id="BRXU01000003">
    <property type="protein sequence ID" value="GLC50402.1"/>
    <property type="molecule type" value="Genomic_DNA"/>
</dbReference>
<comment type="pathway">
    <text evidence="2">Lipid metabolism.</text>
</comment>
<dbReference type="Pfam" id="PF01553">
    <property type="entry name" value="Acyltransferase"/>
    <property type="match status" value="1"/>
</dbReference>
<name>A0A9W6BE00_9CHLO</name>
<dbReference type="InterPro" id="IPR045252">
    <property type="entry name" value="LPCAT1-like"/>
</dbReference>
<dbReference type="InterPro" id="IPR002123">
    <property type="entry name" value="Plipid/glycerol_acylTrfase"/>
</dbReference>
<evidence type="ECO:0000256" key="13">
    <source>
        <dbReference type="SAM" id="MobiDB-lite"/>
    </source>
</evidence>
<keyword evidence="12" id="KW-0012">Acyltransferase</keyword>
<evidence type="ECO:0000256" key="6">
    <source>
        <dbReference type="ARBA" id="ARBA00022692"/>
    </source>
</evidence>
<evidence type="ECO:0000256" key="8">
    <source>
        <dbReference type="ARBA" id="ARBA00023098"/>
    </source>
</evidence>
<evidence type="ECO:0000313" key="17">
    <source>
        <dbReference type="Proteomes" id="UP001165080"/>
    </source>
</evidence>
<feature type="transmembrane region" description="Helical" evidence="14">
    <location>
        <begin position="50"/>
        <end position="70"/>
    </location>
</feature>
<evidence type="ECO:0000256" key="12">
    <source>
        <dbReference type="ARBA" id="ARBA00023315"/>
    </source>
</evidence>
<keyword evidence="11" id="KW-1208">Phospholipid metabolism</keyword>
<dbReference type="SMART" id="SM00563">
    <property type="entry name" value="PlsC"/>
    <property type="match status" value="1"/>
</dbReference>
<comment type="similarity">
    <text evidence="3">Belongs to the 1-acyl-sn-glycerol-3-phosphate acyltransferase family.</text>
</comment>
<evidence type="ECO:0000256" key="4">
    <source>
        <dbReference type="ARBA" id="ARBA00022516"/>
    </source>
</evidence>
<feature type="compositionally biased region" description="Low complexity" evidence="13">
    <location>
        <begin position="357"/>
        <end position="368"/>
    </location>
</feature>
<comment type="caution">
    <text evidence="16">The sequence shown here is derived from an EMBL/GenBank/DDBJ whole genome shotgun (WGS) entry which is preliminary data.</text>
</comment>
<evidence type="ECO:0000313" key="16">
    <source>
        <dbReference type="EMBL" id="GLC50402.1"/>
    </source>
</evidence>
<reference evidence="16 17" key="1">
    <citation type="journal article" date="2023" name="Commun. Biol.">
        <title>Reorganization of the ancestral sex-determining regions during the evolution of trioecy in Pleodorina starrii.</title>
        <authorList>
            <person name="Takahashi K."/>
            <person name="Suzuki S."/>
            <person name="Kawai-Toyooka H."/>
            <person name="Yamamoto K."/>
            <person name="Hamaji T."/>
            <person name="Ootsuki R."/>
            <person name="Yamaguchi H."/>
            <person name="Kawachi M."/>
            <person name="Higashiyama T."/>
            <person name="Nozaki H."/>
        </authorList>
    </citation>
    <scope>NUCLEOTIDE SEQUENCE [LARGE SCALE GENOMIC DNA]</scope>
    <source>
        <strain evidence="16 17">NIES-4479</strain>
    </source>
</reference>
<keyword evidence="4" id="KW-0444">Lipid biosynthesis</keyword>
<evidence type="ECO:0000256" key="5">
    <source>
        <dbReference type="ARBA" id="ARBA00022679"/>
    </source>
</evidence>
<evidence type="ECO:0000256" key="3">
    <source>
        <dbReference type="ARBA" id="ARBA00008655"/>
    </source>
</evidence>
<dbReference type="PANTHER" id="PTHR23063">
    <property type="entry name" value="PHOSPHOLIPID ACYLTRANSFERASE"/>
    <property type="match status" value="1"/>
</dbReference>
<evidence type="ECO:0000256" key="9">
    <source>
        <dbReference type="ARBA" id="ARBA00023136"/>
    </source>
</evidence>
<gene>
    <name evidence="16" type="primary">PLEST000123</name>
    <name evidence="16" type="ORF">PLESTB_000375200</name>
</gene>
<evidence type="ECO:0000256" key="1">
    <source>
        <dbReference type="ARBA" id="ARBA00004370"/>
    </source>
</evidence>
<evidence type="ECO:0000256" key="14">
    <source>
        <dbReference type="SAM" id="Phobius"/>
    </source>
</evidence>
<keyword evidence="9 14" id="KW-0472">Membrane</keyword>
<organism evidence="16 17">
    <name type="scientific">Pleodorina starrii</name>
    <dbReference type="NCBI Taxonomy" id="330485"/>
    <lineage>
        <taxon>Eukaryota</taxon>
        <taxon>Viridiplantae</taxon>
        <taxon>Chlorophyta</taxon>
        <taxon>core chlorophytes</taxon>
        <taxon>Chlorophyceae</taxon>
        <taxon>CS clade</taxon>
        <taxon>Chlamydomonadales</taxon>
        <taxon>Volvocaceae</taxon>
        <taxon>Pleodorina</taxon>
    </lineage>
</organism>
<keyword evidence="10" id="KW-0594">Phospholipid biosynthesis</keyword>
<keyword evidence="6 14" id="KW-0812">Transmembrane</keyword>
<dbReference type="CDD" id="cd07991">
    <property type="entry name" value="LPLAT_LPCAT1-like"/>
    <property type="match status" value="1"/>
</dbReference>
<evidence type="ECO:0000256" key="11">
    <source>
        <dbReference type="ARBA" id="ARBA00023264"/>
    </source>
</evidence>
<proteinExistence type="inferred from homology"/>
<dbReference type="OrthoDB" id="272512at2759"/>
<dbReference type="Proteomes" id="UP001165080">
    <property type="component" value="Unassembled WGS sequence"/>
</dbReference>
<dbReference type="GO" id="GO:0071618">
    <property type="term" value="F:lysophosphatidylethanolamine acyltransferase activity"/>
    <property type="evidence" value="ECO:0007669"/>
    <property type="project" value="TreeGrafter"/>
</dbReference>
<protein>
    <recommendedName>
        <fullName evidence="15">Phospholipid/glycerol acyltransferase domain-containing protein</fullName>
    </recommendedName>
</protein>
<keyword evidence="8" id="KW-0443">Lipid metabolism</keyword>
<keyword evidence="17" id="KW-1185">Reference proteome</keyword>
<dbReference type="GO" id="GO:0005783">
    <property type="term" value="C:endoplasmic reticulum"/>
    <property type="evidence" value="ECO:0007669"/>
    <property type="project" value="TreeGrafter"/>
</dbReference>
<comment type="subcellular location">
    <subcellularLocation>
        <location evidence="1">Membrane</location>
    </subcellularLocation>
</comment>
<dbReference type="GO" id="GO:0008374">
    <property type="term" value="F:O-acyltransferase activity"/>
    <property type="evidence" value="ECO:0007669"/>
    <property type="project" value="InterPro"/>
</dbReference>
<evidence type="ECO:0000256" key="7">
    <source>
        <dbReference type="ARBA" id="ARBA00022989"/>
    </source>
</evidence>
<dbReference type="GO" id="GO:0016020">
    <property type="term" value="C:membrane"/>
    <property type="evidence" value="ECO:0007669"/>
    <property type="project" value="UniProtKB-SubCell"/>
</dbReference>
<accession>A0A9W6BE00</accession>
<keyword evidence="5" id="KW-0808">Transferase</keyword>
<dbReference type="SUPFAM" id="SSF69593">
    <property type="entry name" value="Glycerol-3-phosphate (1)-acyltransferase"/>
    <property type="match status" value="1"/>
</dbReference>
<evidence type="ECO:0000256" key="2">
    <source>
        <dbReference type="ARBA" id="ARBA00005189"/>
    </source>
</evidence>